<reference evidence="3" key="1">
    <citation type="journal article" date="2018" name="Genome Biol. Evol.">
        <title>Genomics and development of Lentinus tigrinus, a white-rot wood-decaying mushroom with dimorphic fruiting bodies.</title>
        <authorList>
            <person name="Wu B."/>
            <person name="Xu Z."/>
            <person name="Knudson A."/>
            <person name="Carlson A."/>
            <person name="Chen N."/>
            <person name="Kovaka S."/>
            <person name="LaButti K."/>
            <person name="Lipzen A."/>
            <person name="Pennachio C."/>
            <person name="Riley R."/>
            <person name="Schakwitz W."/>
            <person name="Umezawa K."/>
            <person name="Ohm R.A."/>
            <person name="Grigoriev I.V."/>
            <person name="Nagy L.G."/>
            <person name="Gibbons J."/>
            <person name="Hibbett D."/>
        </authorList>
    </citation>
    <scope>NUCLEOTIDE SEQUENCE [LARGE SCALE GENOMIC DNA]</scope>
    <source>
        <strain evidence="3">ALCF2SS1-6</strain>
    </source>
</reference>
<dbReference type="Proteomes" id="UP000313359">
    <property type="component" value="Unassembled WGS sequence"/>
</dbReference>
<protein>
    <submittedName>
        <fullName evidence="3">DUF1768-domain-containing protein</fullName>
    </submittedName>
</protein>
<feature type="region of interest" description="Disordered" evidence="1">
    <location>
        <begin position="183"/>
        <end position="211"/>
    </location>
</feature>
<dbReference type="AlphaFoldDB" id="A0A5C2RPK5"/>
<dbReference type="SUPFAM" id="SSF143990">
    <property type="entry name" value="YbiA-like"/>
    <property type="match status" value="1"/>
</dbReference>
<dbReference type="STRING" id="1328759.A0A5C2RPK5"/>
<accession>A0A5C2RPK5</accession>
<organism evidence="3 4">
    <name type="scientific">Lentinus tigrinus ALCF2SS1-6</name>
    <dbReference type="NCBI Taxonomy" id="1328759"/>
    <lineage>
        <taxon>Eukaryota</taxon>
        <taxon>Fungi</taxon>
        <taxon>Dikarya</taxon>
        <taxon>Basidiomycota</taxon>
        <taxon>Agaricomycotina</taxon>
        <taxon>Agaricomycetes</taxon>
        <taxon>Polyporales</taxon>
        <taxon>Polyporaceae</taxon>
        <taxon>Lentinus</taxon>
    </lineage>
</organism>
<dbReference type="InterPro" id="IPR012816">
    <property type="entry name" value="NADAR"/>
</dbReference>
<gene>
    <name evidence="3" type="ORF">L227DRAFT_589390</name>
</gene>
<proteinExistence type="predicted"/>
<feature type="domain" description="NADAR" evidence="2">
    <location>
        <begin position="10"/>
        <end position="183"/>
    </location>
</feature>
<evidence type="ECO:0000313" key="4">
    <source>
        <dbReference type="Proteomes" id="UP000313359"/>
    </source>
</evidence>
<dbReference type="Gene3D" id="1.10.357.40">
    <property type="entry name" value="YbiA-like"/>
    <property type="match status" value="1"/>
</dbReference>
<evidence type="ECO:0000259" key="2">
    <source>
        <dbReference type="Pfam" id="PF08719"/>
    </source>
</evidence>
<dbReference type="NCBIfam" id="TIGR02464">
    <property type="entry name" value="ribofla_fusion"/>
    <property type="match status" value="1"/>
</dbReference>
<dbReference type="CDD" id="cd15457">
    <property type="entry name" value="NADAR"/>
    <property type="match status" value="1"/>
</dbReference>
<name>A0A5C2RPK5_9APHY</name>
<dbReference type="OrthoDB" id="206452at2759"/>
<keyword evidence="4" id="KW-1185">Reference proteome</keyword>
<evidence type="ECO:0000256" key="1">
    <source>
        <dbReference type="SAM" id="MobiDB-lite"/>
    </source>
</evidence>
<dbReference type="EMBL" id="ML122325">
    <property type="protein sequence ID" value="RPD53264.1"/>
    <property type="molecule type" value="Genomic_DNA"/>
</dbReference>
<dbReference type="InterPro" id="IPR037238">
    <property type="entry name" value="YbiA-like_sf"/>
</dbReference>
<dbReference type="Pfam" id="PF08719">
    <property type="entry name" value="NADAR"/>
    <property type="match status" value="1"/>
</dbReference>
<sequence length="211" mass="23699">MARTADDFIFFWKPEQLHGWASQWYKSPFTARITLPDGKEHDVTFPTAEHWMMGQKALLFGDQKIFERITKSTVTAPRVPGPKEVKALGRKVGNFEEETWARERARIVREGLLHKFRQNPELRALLLATGEREIVEASHMDRVWGVGYGAKRAGEMCVSEEGRALWGANLLGRALEEVRRILRGEEEGRGGGTGRTRAEDGGGAPGKSRGK</sequence>
<evidence type="ECO:0000313" key="3">
    <source>
        <dbReference type="EMBL" id="RPD53264.1"/>
    </source>
</evidence>